<gene>
    <name evidence="1" type="ORF">I5731_02765</name>
</gene>
<evidence type="ECO:0008006" key="3">
    <source>
        <dbReference type="Google" id="ProtNLM"/>
    </source>
</evidence>
<dbReference type="RefSeq" id="WP_197309834.1">
    <property type="nucleotide sequence ID" value="NZ_JADZLT010000040.1"/>
</dbReference>
<dbReference type="EMBL" id="JADZLT010000040">
    <property type="protein sequence ID" value="MBH0236733.1"/>
    <property type="molecule type" value="Genomic_DNA"/>
</dbReference>
<name>A0A931HZW6_9HYPH</name>
<evidence type="ECO:0000313" key="2">
    <source>
        <dbReference type="Proteomes" id="UP000631694"/>
    </source>
</evidence>
<sequence length="121" mass="13585">MARYDDAALAILDVGNTAEEEGRHGEAIEHFDHAAKLGAVEALVNMANIYDDDQSGFYDPLKARALYKEALRKGVPEAAYGLANYYRLRGNRRWQEYWLRVGAGLGEEFAIDELAEFLSKT</sequence>
<reference evidence="1" key="1">
    <citation type="submission" date="2020-12" db="EMBL/GenBank/DDBJ databases">
        <title>Methylobrevis albus sp. nov., isolated from fresh water lack sediment.</title>
        <authorList>
            <person name="Zou Q."/>
        </authorList>
    </citation>
    <scope>NUCLEOTIDE SEQUENCE</scope>
    <source>
        <strain evidence="1">L22</strain>
    </source>
</reference>
<dbReference type="SUPFAM" id="SSF81901">
    <property type="entry name" value="HCP-like"/>
    <property type="match status" value="1"/>
</dbReference>
<dbReference type="InterPro" id="IPR011990">
    <property type="entry name" value="TPR-like_helical_dom_sf"/>
</dbReference>
<protein>
    <recommendedName>
        <fullName evidence="3">Sel1 repeat family protein</fullName>
    </recommendedName>
</protein>
<proteinExistence type="predicted"/>
<evidence type="ECO:0000313" key="1">
    <source>
        <dbReference type="EMBL" id="MBH0236733.1"/>
    </source>
</evidence>
<dbReference type="Gene3D" id="1.25.40.10">
    <property type="entry name" value="Tetratricopeptide repeat domain"/>
    <property type="match status" value="1"/>
</dbReference>
<dbReference type="Proteomes" id="UP000631694">
    <property type="component" value="Unassembled WGS sequence"/>
</dbReference>
<organism evidence="1 2">
    <name type="scientific">Methylobrevis albus</name>
    <dbReference type="NCBI Taxonomy" id="2793297"/>
    <lineage>
        <taxon>Bacteria</taxon>
        <taxon>Pseudomonadati</taxon>
        <taxon>Pseudomonadota</taxon>
        <taxon>Alphaproteobacteria</taxon>
        <taxon>Hyphomicrobiales</taxon>
        <taxon>Pleomorphomonadaceae</taxon>
        <taxon>Methylobrevis</taxon>
    </lineage>
</organism>
<comment type="caution">
    <text evidence="1">The sequence shown here is derived from an EMBL/GenBank/DDBJ whole genome shotgun (WGS) entry which is preliminary data.</text>
</comment>
<accession>A0A931HZW6</accession>
<dbReference type="AlphaFoldDB" id="A0A931HZW6"/>
<keyword evidence="2" id="KW-1185">Reference proteome</keyword>